<dbReference type="SUPFAM" id="SSF55729">
    <property type="entry name" value="Acyl-CoA N-acyltransferases (Nat)"/>
    <property type="match status" value="1"/>
</dbReference>
<dbReference type="InterPro" id="IPR016181">
    <property type="entry name" value="Acyl_CoA_acyltransferase"/>
</dbReference>
<feature type="domain" description="N-acetyltransferase" evidence="1">
    <location>
        <begin position="38"/>
        <end position="210"/>
    </location>
</feature>
<dbReference type="RefSeq" id="WP_310293120.1">
    <property type="nucleotide sequence ID" value="NZ_BAAAWO010000001.1"/>
</dbReference>
<dbReference type="PROSITE" id="PS51186">
    <property type="entry name" value="GNAT"/>
    <property type="match status" value="1"/>
</dbReference>
<evidence type="ECO:0000313" key="3">
    <source>
        <dbReference type="Proteomes" id="UP001183817"/>
    </source>
</evidence>
<name>A0ABU2BPQ6_9MICC</name>
<evidence type="ECO:0000259" key="1">
    <source>
        <dbReference type="PROSITE" id="PS51186"/>
    </source>
</evidence>
<accession>A0ABU2BPQ6</accession>
<reference evidence="2 3" key="1">
    <citation type="submission" date="2023-07" db="EMBL/GenBank/DDBJ databases">
        <title>Sequencing the genomes of 1000 actinobacteria strains.</title>
        <authorList>
            <person name="Klenk H.-P."/>
        </authorList>
    </citation>
    <scope>NUCLEOTIDE SEQUENCE [LARGE SCALE GENOMIC DNA]</scope>
    <source>
        <strain evidence="2 3">DSM 20167</strain>
    </source>
</reference>
<sequence>MPCPDGNNADRVADQGCPWALAPVHTGDMRILLQTARLLLREFTADDAGLLVELDSDPRVMRYITNSKPTPRQEIIGEYIPAYLQYHRKGPDFGFWVAQLRDSGDFAGWFHLRPEPGDPADDPELGFRLKHRFWGQGLATEGASALIDHAFCADSIDVTRVHASTMAVNIASRMVMEKCGMDLVRHFVADWPVRIDGDELGDVEYAITRAQWLEGRPPQPQRR</sequence>
<proteinExistence type="predicted"/>
<dbReference type="InterPro" id="IPR051531">
    <property type="entry name" value="N-acetyltransferase"/>
</dbReference>
<keyword evidence="3" id="KW-1185">Reference proteome</keyword>
<dbReference type="PANTHER" id="PTHR43792:SF16">
    <property type="entry name" value="N-ACETYLTRANSFERASE DOMAIN-CONTAINING PROTEIN"/>
    <property type="match status" value="1"/>
</dbReference>
<dbReference type="Proteomes" id="UP001183817">
    <property type="component" value="Unassembled WGS sequence"/>
</dbReference>
<organism evidence="2 3">
    <name type="scientific">Paeniglutamicibacter sulfureus</name>
    <dbReference type="NCBI Taxonomy" id="43666"/>
    <lineage>
        <taxon>Bacteria</taxon>
        <taxon>Bacillati</taxon>
        <taxon>Actinomycetota</taxon>
        <taxon>Actinomycetes</taxon>
        <taxon>Micrococcales</taxon>
        <taxon>Micrococcaceae</taxon>
        <taxon>Paeniglutamicibacter</taxon>
    </lineage>
</organism>
<dbReference type="EMBL" id="JAVDYI010000001">
    <property type="protein sequence ID" value="MDR7360291.1"/>
    <property type="molecule type" value="Genomic_DNA"/>
</dbReference>
<protein>
    <submittedName>
        <fullName evidence="2">RimJ/RimL family protein N-acetyltransferase</fullName>
    </submittedName>
</protein>
<gene>
    <name evidence="2" type="ORF">J2S64_003982</name>
</gene>
<dbReference type="PANTHER" id="PTHR43792">
    <property type="entry name" value="GNAT FAMILY, PUTATIVE (AFU_ORTHOLOGUE AFUA_3G00765)-RELATED-RELATED"/>
    <property type="match status" value="1"/>
</dbReference>
<dbReference type="Gene3D" id="3.40.630.30">
    <property type="match status" value="1"/>
</dbReference>
<comment type="caution">
    <text evidence="2">The sequence shown here is derived from an EMBL/GenBank/DDBJ whole genome shotgun (WGS) entry which is preliminary data.</text>
</comment>
<dbReference type="InterPro" id="IPR000182">
    <property type="entry name" value="GNAT_dom"/>
</dbReference>
<evidence type="ECO:0000313" key="2">
    <source>
        <dbReference type="EMBL" id="MDR7360291.1"/>
    </source>
</evidence>
<dbReference type="Pfam" id="PF13302">
    <property type="entry name" value="Acetyltransf_3"/>
    <property type="match status" value="1"/>
</dbReference>